<proteinExistence type="predicted"/>
<sequence>MVVLVEMINASTSQARLQSHGTPRWWGRWKRARIIVVDEQEAPVAESTEDSWSESLERLIQRVAPQLPTLSATTRKAIVCTIALVLVWRLVLWALELVVTGVCCVVAVLGLLCFLRPDMGLMLLTLVPPHLHTARLWLMQALISAGNAIDATAPRGQQRSISAGPQEPATEAPSTSSR</sequence>
<name>A0A1B6HHG7_9HEMI</name>
<keyword evidence="2" id="KW-1133">Transmembrane helix</keyword>
<feature type="region of interest" description="Disordered" evidence="1">
    <location>
        <begin position="154"/>
        <end position="178"/>
    </location>
</feature>
<accession>A0A1B6HHG7</accession>
<organism evidence="3">
    <name type="scientific">Homalodisca liturata</name>
    <dbReference type="NCBI Taxonomy" id="320908"/>
    <lineage>
        <taxon>Eukaryota</taxon>
        <taxon>Metazoa</taxon>
        <taxon>Ecdysozoa</taxon>
        <taxon>Arthropoda</taxon>
        <taxon>Hexapoda</taxon>
        <taxon>Insecta</taxon>
        <taxon>Pterygota</taxon>
        <taxon>Neoptera</taxon>
        <taxon>Paraneoptera</taxon>
        <taxon>Hemiptera</taxon>
        <taxon>Auchenorrhyncha</taxon>
        <taxon>Membracoidea</taxon>
        <taxon>Cicadellidae</taxon>
        <taxon>Cicadellinae</taxon>
        <taxon>Proconiini</taxon>
        <taxon>Homalodisca</taxon>
    </lineage>
</organism>
<feature type="transmembrane region" description="Helical" evidence="2">
    <location>
        <begin position="91"/>
        <end position="115"/>
    </location>
</feature>
<reference evidence="3" key="1">
    <citation type="submission" date="2015-11" db="EMBL/GenBank/DDBJ databases">
        <title>De novo transcriptome assembly of four potential Pierce s Disease insect vectors from Arizona vineyards.</title>
        <authorList>
            <person name="Tassone E.E."/>
        </authorList>
    </citation>
    <scope>NUCLEOTIDE SEQUENCE</scope>
</reference>
<dbReference type="EMBL" id="GECU01033564">
    <property type="protein sequence ID" value="JAS74142.1"/>
    <property type="molecule type" value="Transcribed_RNA"/>
</dbReference>
<protein>
    <submittedName>
        <fullName evidence="3">Uncharacterized protein</fullName>
    </submittedName>
</protein>
<dbReference type="AlphaFoldDB" id="A0A1B6HHG7"/>
<keyword evidence="2" id="KW-0812">Transmembrane</keyword>
<keyword evidence="2" id="KW-0472">Membrane</keyword>
<gene>
    <name evidence="3" type="ORF">g.4979</name>
</gene>
<evidence type="ECO:0000256" key="1">
    <source>
        <dbReference type="SAM" id="MobiDB-lite"/>
    </source>
</evidence>
<evidence type="ECO:0000256" key="2">
    <source>
        <dbReference type="SAM" id="Phobius"/>
    </source>
</evidence>
<evidence type="ECO:0000313" key="3">
    <source>
        <dbReference type="EMBL" id="JAS74142.1"/>
    </source>
</evidence>